<dbReference type="EMBL" id="BSNI01000002">
    <property type="protein sequence ID" value="GLQ18899.1"/>
    <property type="molecule type" value="Genomic_DNA"/>
</dbReference>
<dbReference type="Proteomes" id="UP001161405">
    <property type="component" value="Unassembled WGS sequence"/>
</dbReference>
<dbReference type="RefSeq" id="WP_284366009.1">
    <property type="nucleotide sequence ID" value="NZ_BSNI01000002.1"/>
</dbReference>
<evidence type="ECO:0000256" key="2">
    <source>
        <dbReference type="ARBA" id="ARBA00047806"/>
    </source>
</evidence>
<comment type="catalytic activity">
    <reaction evidence="3 4">
        <text>[thioredoxin]-disulfide + L-methionine + H2O = L-methionine (S)-S-oxide + [thioredoxin]-dithiol</text>
        <dbReference type="Rhea" id="RHEA:19993"/>
        <dbReference type="Rhea" id="RHEA-COMP:10698"/>
        <dbReference type="Rhea" id="RHEA-COMP:10700"/>
        <dbReference type="ChEBI" id="CHEBI:15377"/>
        <dbReference type="ChEBI" id="CHEBI:29950"/>
        <dbReference type="ChEBI" id="CHEBI:50058"/>
        <dbReference type="ChEBI" id="CHEBI:57844"/>
        <dbReference type="ChEBI" id="CHEBI:58772"/>
        <dbReference type="EC" id="1.8.4.11"/>
    </reaction>
</comment>
<feature type="chain" id="PRO_5047519523" description="Peptide methionine sulfoxide reductase MsrA" evidence="5">
    <location>
        <begin position="20"/>
        <end position="199"/>
    </location>
</feature>
<dbReference type="EC" id="1.8.4.11" evidence="4"/>
<dbReference type="InterPro" id="IPR002569">
    <property type="entry name" value="Met_Sox_Rdtase_MsrA_dom"/>
</dbReference>
<dbReference type="NCBIfam" id="TIGR00401">
    <property type="entry name" value="msrA"/>
    <property type="match status" value="1"/>
</dbReference>
<evidence type="ECO:0000313" key="8">
    <source>
        <dbReference type="Proteomes" id="UP001161405"/>
    </source>
</evidence>
<accession>A0ABQ5UWW5</accession>
<sequence length="199" mass="22215">MRYALAALTLFIGIGSASIAEERAIFAGGCFWCVESDFEHVTGVIEARSGYIGGTVENPTYKQVTAGGTGHFEAVEITYDPNVIAYSQLVDIFFRSVDPTDADGQFCDRGESYRTAIFADGEEELKAAAEAKRQASIELGAHVATIVQPAMPFYPAEDYHQDYYKKNSLKYNFYRFTCGRNKRVEQLWGKRAYQGIKDH</sequence>
<comment type="function">
    <text evidence="4">Has an important function as a repair enzyme for proteins that have been inactivated by oxidation. Catalyzes the reversible oxidation-reduction of methionine sulfoxide in proteins to methionine.</text>
</comment>
<evidence type="ECO:0000256" key="4">
    <source>
        <dbReference type="HAMAP-Rule" id="MF_01401"/>
    </source>
</evidence>
<dbReference type="SUPFAM" id="SSF55068">
    <property type="entry name" value="Peptide methionine sulfoxide reductase"/>
    <property type="match status" value="1"/>
</dbReference>
<feature type="active site" evidence="4">
    <location>
        <position position="30"/>
    </location>
</feature>
<reference evidence="7" key="1">
    <citation type="journal article" date="2014" name="Int. J. Syst. Evol. Microbiol.">
        <title>Complete genome of a new Firmicutes species belonging to the dominant human colonic microbiota ('Ruminococcus bicirculans') reveals two chromosomes and a selective capacity to utilize plant glucans.</title>
        <authorList>
            <consortium name="NISC Comparative Sequencing Program"/>
            <person name="Wegmann U."/>
            <person name="Louis P."/>
            <person name="Goesmann A."/>
            <person name="Henrissat B."/>
            <person name="Duncan S.H."/>
            <person name="Flint H.J."/>
        </authorList>
    </citation>
    <scope>NUCLEOTIDE SEQUENCE</scope>
    <source>
        <strain evidence="7">NBRC 107169</strain>
    </source>
</reference>
<dbReference type="InterPro" id="IPR036509">
    <property type="entry name" value="Met_Sox_Rdtase_MsrA_sf"/>
</dbReference>
<organism evidence="7 8">
    <name type="scientific">Maritalea porphyrae</name>
    <dbReference type="NCBI Taxonomy" id="880732"/>
    <lineage>
        <taxon>Bacteria</taxon>
        <taxon>Pseudomonadati</taxon>
        <taxon>Pseudomonadota</taxon>
        <taxon>Alphaproteobacteria</taxon>
        <taxon>Hyphomicrobiales</taxon>
        <taxon>Devosiaceae</taxon>
        <taxon>Maritalea</taxon>
    </lineage>
</organism>
<dbReference type="Pfam" id="PF01625">
    <property type="entry name" value="PMSR"/>
    <property type="match status" value="1"/>
</dbReference>
<dbReference type="Gene3D" id="3.30.1060.10">
    <property type="entry name" value="Peptide methionine sulphoxide reductase MsrA"/>
    <property type="match status" value="1"/>
</dbReference>
<protein>
    <recommendedName>
        <fullName evidence="4">Peptide methionine sulfoxide reductase MsrA</fullName>
        <shortName evidence="4">Protein-methionine-S-oxide reductase</shortName>
        <ecNumber evidence="4">1.8.4.11</ecNumber>
    </recommendedName>
    <alternativeName>
        <fullName evidence="4">Peptide-methionine (S)-S-oxide reductase</fullName>
        <shortName evidence="4">Peptide Met(O) reductase</shortName>
    </alternativeName>
</protein>
<keyword evidence="5" id="KW-0732">Signal</keyword>
<keyword evidence="8" id="KW-1185">Reference proteome</keyword>
<dbReference type="PANTHER" id="PTHR43774">
    <property type="entry name" value="PEPTIDE METHIONINE SULFOXIDE REDUCTASE"/>
    <property type="match status" value="1"/>
</dbReference>
<comment type="similarity">
    <text evidence="4">Belongs to the MsrA Met sulfoxide reductase family.</text>
</comment>
<comment type="catalytic activity">
    <reaction evidence="2 4">
        <text>L-methionyl-[protein] + [thioredoxin]-disulfide + H2O = L-methionyl-(S)-S-oxide-[protein] + [thioredoxin]-dithiol</text>
        <dbReference type="Rhea" id="RHEA:14217"/>
        <dbReference type="Rhea" id="RHEA-COMP:10698"/>
        <dbReference type="Rhea" id="RHEA-COMP:10700"/>
        <dbReference type="Rhea" id="RHEA-COMP:12313"/>
        <dbReference type="Rhea" id="RHEA-COMP:12315"/>
        <dbReference type="ChEBI" id="CHEBI:15377"/>
        <dbReference type="ChEBI" id="CHEBI:16044"/>
        <dbReference type="ChEBI" id="CHEBI:29950"/>
        <dbReference type="ChEBI" id="CHEBI:44120"/>
        <dbReference type="ChEBI" id="CHEBI:50058"/>
        <dbReference type="EC" id="1.8.4.11"/>
    </reaction>
</comment>
<name>A0ABQ5UWW5_9HYPH</name>
<evidence type="ECO:0000259" key="6">
    <source>
        <dbReference type="Pfam" id="PF01625"/>
    </source>
</evidence>
<evidence type="ECO:0000256" key="1">
    <source>
        <dbReference type="ARBA" id="ARBA00023002"/>
    </source>
</evidence>
<proteinExistence type="inferred from homology"/>
<gene>
    <name evidence="7" type="primary">msrA_2</name>
    <name evidence="4" type="synonym">msrA</name>
    <name evidence="7" type="ORF">GCM10007879_31480</name>
</gene>
<reference evidence="7" key="2">
    <citation type="submission" date="2023-01" db="EMBL/GenBank/DDBJ databases">
        <title>Draft genome sequence of Maritalea porphyrae strain NBRC 107169.</title>
        <authorList>
            <person name="Sun Q."/>
            <person name="Mori K."/>
        </authorList>
    </citation>
    <scope>NUCLEOTIDE SEQUENCE</scope>
    <source>
        <strain evidence="7">NBRC 107169</strain>
    </source>
</reference>
<keyword evidence="1 4" id="KW-0560">Oxidoreductase</keyword>
<evidence type="ECO:0000313" key="7">
    <source>
        <dbReference type="EMBL" id="GLQ18899.1"/>
    </source>
</evidence>
<dbReference type="PANTHER" id="PTHR43774:SF1">
    <property type="entry name" value="PEPTIDE METHIONINE SULFOXIDE REDUCTASE MSRA 2"/>
    <property type="match status" value="1"/>
</dbReference>
<feature type="signal peptide" evidence="5">
    <location>
        <begin position="1"/>
        <end position="19"/>
    </location>
</feature>
<evidence type="ECO:0000256" key="3">
    <source>
        <dbReference type="ARBA" id="ARBA00048782"/>
    </source>
</evidence>
<dbReference type="HAMAP" id="MF_01401">
    <property type="entry name" value="MsrA"/>
    <property type="match status" value="1"/>
</dbReference>
<comment type="caution">
    <text evidence="7">The sequence shown here is derived from an EMBL/GenBank/DDBJ whole genome shotgun (WGS) entry which is preliminary data.</text>
</comment>
<feature type="domain" description="Peptide methionine sulphoxide reductase MsrA" evidence="6">
    <location>
        <begin position="24"/>
        <end position="172"/>
    </location>
</feature>
<evidence type="ECO:0000256" key="5">
    <source>
        <dbReference type="SAM" id="SignalP"/>
    </source>
</evidence>